<dbReference type="Proteomes" id="UP001472677">
    <property type="component" value="Unassembled WGS sequence"/>
</dbReference>
<dbReference type="InterPro" id="IPR001245">
    <property type="entry name" value="Ser-Thr/Tyr_kinase_cat_dom"/>
</dbReference>
<dbReference type="Gene3D" id="1.10.510.10">
    <property type="entry name" value="Transferase(Phosphotransferase) domain 1"/>
    <property type="match status" value="1"/>
</dbReference>
<gene>
    <name evidence="3" type="ORF">V6N12_050291</name>
</gene>
<evidence type="ECO:0000313" key="4">
    <source>
        <dbReference type="Proteomes" id="UP001472677"/>
    </source>
</evidence>
<evidence type="ECO:0000259" key="2">
    <source>
        <dbReference type="PROSITE" id="PS50011"/>
    </source>
</evidence>
<dbReference type="EMBL" id="JBBPBM010000001">
    <property type="protein sequence ID" value="KAK8600437.1"/>
    <property type="molecule type" value="Genomic_DNA"/>
</dbReference>
<dbReference type="InterPro" id="IPR011009">
    <property type="entry name" value="Kinase-like_dom_sf"/>
</dbReference>
<dbReference type="PANTHER" id="PTHR23257:SF978">
    <property type="entry name" value="PROTEIN KINASE FAMILY PROTEIN"/>
    <property type="match status" value="1"/>
</dbReference>
<dbReference type="InterPro" id="IPR008271">
    <property type="entry name" value="Ser/Thr_kinase_AS"/>
</dbReference>
<dbReference type="PROSITE" id="PS00108">
    <property type="entry name" value="PROTEIN_KINASE_ST"/>
    <property type="match status" value="1"/>
</dbReference>
<organism evidence="3 4">
    <name type="scientific">Hibiscus sabdariffa</name>
    <name type="common">roselle</name>
    <dbReference type="NCBI Taxonomy" id="183260"/>
    <lineage>
        <taxon>Eukaryota</taxon>
        <taxon>Viridiplantae</taxon>
        <taxon>Streptophyta</taxon>
        <taxon>Embryophyta</taxon>
        <taxon>Tracheophyta</taxon>
        <taxon>Spermatophyta</taxon>
        <taxon>Magnoliopsida</taxon>
        <taxon>eudicotyledons</taxon>
        <taxon>Gunneridae</taxon>
        <taxon>Pentapetalae</taxon>
        <taxon>rosids</taxon>
        <taxon>malvids</taxon>
        <taxon>Malvales</taxon>
        <taxon>Malvaceae</taxon>
        <taxon>Malvoideae</taxon>
        <taxon>Hibiscus</taxon>
    </lineage>
</organism>
<proteinExistence type="predicted"/>
<dbReference type="SUPFAM" id="SSF56112">
    <property type="entry name" value="Protein kinase-like (PK-like)"/>
    <property type="match status" value="1"/>
</dbReference>
<comment type="caution">
    <text evidence="3">The sequence shown here is derived from an EMBL/GenBank/DDBJ whole genome shotgun (WGS) entry which is preliminary data.</text>
</comment>
<reference evidence="3 4" key="1">
    <citation type="journal article" date="2024" name="G3 (Bethesda)">
        <title>Genome assembly of Hibiscus sabdariffa L. provides insights into metabolisms of medicinal natural products.</title>
        <authorList>
            <person name="Kim T."/>
        </authorList>
    </citation>
    <scope>NUCLEOTIDE SEQUENCE [LARGE SCALE GENOMIC DNA]</scope>
    <source>
        <strain evidence="3">TK-2024</strain>
        <tissue evidence="3">Old leaves</tissue>
    </source>
</reference>
<keyword evidence="4" id="KW-1185">Reference proteome</keyword>
<dbReference type="PROSITE" id="PS50011">
    <property type="entry name" value="PROTEIN_KINASE_DOM"/>
    <property type="match status" value="1"/>
</dbReference>
<feature type="region of interest" description="Disordered" evidence="1">
    <location>
        <begin position="1"/>
        <end position="34"/>
    </location>
</feature>
<evidence type="ECO:0000313" key="3">
    <source>
        <dbReference type="EMBL" id="KAK8600437.1"/>
    </source>
</evidence>
<feature type="domain" description="Protein kinase" evidence="2">
    <location>
        <begin position="1"/>
        <end position="120"/>
    </location>
</feature>
<protein>
    <recommendedName>
        <fullName evidence="2">Protein kinase domain-containing protein</fullName>
    </recommendedName>
</protein>
<name>A0ABR2GD43_9ROSI</name>
<evidence type="ECO:0000256" key="1">
    <source>
        <dbReference type="SAM" id="MobiDB-lite"/>
    </source>
</evidence>
<dbReference type="PANTHER" id="PTHR23257">
    <property type="entry name" value="SERINE-THREONINE PROTEIN KINASE"/>
    <property type="match status" value="1"/>
</dbReference>
<dbReference type="InterPro" id="IPR000719">
    <property type="entry name" value="Prot_kinase_dom"/>
</dbReference>
<sequence>MGPQQPKNSGPMDRLPSALQAWSTQPTPGPGPRGSLYRLLHKPGAREELDDRRRLSMAYDVANGMNYLHRRSPPIVHRDLKSPNLLVDKKIYSEDLMGASNVATTMGQLKSCTALFSHCR</sequence>
<dbReference type="InterPro" id="IPR050167">
    <property type="entry name" value="Ser_Thr_protein_kinase"/>
</dbReference>
<dbReference type="Pfam" id="PF07714">
    <property type="entry name" value="PK_Tyr_Ser-Thr"/>
    <property type="match status" value="1"/>
</dbReference>
<accession>A0ABR2GD43</accession>